<dbReference type="GO" id="GO:0005975">
    <property type="term" value="P:carbohydrate metabolic process"/>
    <property type="evidence" value="ECO:0007669"/>
    <property type="project" value="InterPro"/>
</dbReference>
<dbReference type="AlphaFoldDB" id="A0A073CJK2"/>
<dbReference type="GO" id="GO:0016810">
    <property type="term" value="F:hydrolase activity, acting on carbon-nitrogen (but not peptide) bonds"/>
    <property type="evidence" value="ECO:0007669"/>
    <property type="project" value="InterPro"/>
</dbReference>
<evidence type="ECO:0000313" key="5">
    <source>
        <dbReference type="EMBL" id="KEI67878.1"/>
    </source>
</evidence>
<evidence type="ECO:0000256" key="2">
    <source>
        <dbReference type="ARBA" id="ARBA00022729"/>
    </source>
</evidence>
<dbReference type="PANTHER" id="PTHR34216">
    <property type="match status" value="1"/>
</dbReference>
<name>A0A073CJK2_PLAA1</name>
<organism evidence="5 6">
    <name type="scientific">Planktothrix agardhii (strain NIVA-CYA 126/8)</name>
    <dbReference type="NCBI Taxonomy" id="388467"/>
    <lineage>
        <taxon>Bacteria</taxon>
        <taxon>Bacillati</taxon>
        <taxon>Cyanobacteriota</taxon>
        <taxon>Cyanophyceae</taxon>
        <taxon>Oscillatoriophycideae</taxon>
        <taxon>Oscillatoriales</taxon>
        <taxon>Microcoleaceae</taxon>
        <taxon>Planktothrix</taxon>
    </lineage>
</organism>
<sequence length="333" mass="39277">MPERGQKSDSVKIKIILFIFVRVFVSLWFYSLYYTTKMAKKNRILLSFLIGLLCVILLSIPALGATYRTASIRIPIFGLHDIIDESNIDQSPERRTQFENDYLKKDFYTFLNYLAKNNYWFLTTQDLFIYFIEKSQPIPSEKIGQKPIMISFDDGYYGVHENVLPILKDLEKEYNKKIKIVWFVNPGLMGVRLKDFLPHVSCAELRDGYKRGYYDIQSHGQTHKQLTLIKGKDLKFELEQAKLDLRTCMEDLDKNKWVAAHFAYPFGKVNRRVEKSLPPYYLTGYIYDGNMTRINRYTNKYRISRITVNRDNSPRNLIRIAKRATTLKKVTMF</sequence>
<dbReference type="GO" id="GO:0005576">
    <property type="term" value="C:extracellular region"/>
    <property type="evidence" value="ECO:0007669"/>
    <property type="project" value="UniProtKB-SubCell"/>
</dbReference>
<dbReference type="EMBL" id="CM002803">
    <property type="protein sequence ID" value="KEI67878.1"/>
    <property type="molecule type" value="Genomic_DNA"/>
</dbReference>
<keyword evidence="3" id="KW-0812">Transmembrane</keyword>
<keyword evidence="2" id="KW-0732">Signal</keyword>
<dbReference type="Proteomes" id="UP000027395">
    <property type="component" value="Chromosome"/>
</dbReference>
<keyword evidence="6" id="KW-1185">Reference proteome</keyword>
<dbReference type="SUPFAM" id="SSF88713">
    <property type="entry name" value="Glycoside hydrolase/deacetylase"/>
    <property type="match status" value="1"/>
</dbReference>
<comment type="subcellular location">
    <subcellularLocation>
        <location evidence="1">Secreted</location>
    </subcellularLocation>
</comment>
<dbReference type="EC" id="3.-.-.-" evidence="5"/>
<dbReference type="eggNOG" id="COG0726">
    <property type="taxonomic scope" value="Bacteria"/>
</dbReference>
<dbReference type="InterPro" id="IPR011330">
    <property type="entry name" value="Glyco_hydro/deAcase_b/a-brl"/>
</dbReference>
<dbReference type="PANTHER" id="PTHR34216:SF3">
    <property type="entry name" value="POLY-BETA-1,6-N-ACETYL-D-GLUCOSAMINE N-DEACETYLASE"/>
    <property type="match status" value="1"/>
</dbReference>
<dbReference type="InterPro" id="IPR051398">
    <property type="entry name" value="Polysacch_Deacetylase"/>
</dbReference>
<evidence type="ECO:0000256" key="1">
    <source>
        <dbReference type="ARBA" id="ARBA00004613"/>
    </source>
</evidence>
<evidence type="ECO:0000256" key="3">
    <source>
        <dbReference type="SAM" id="Phobius"/>
    </source>
</evidence>
<dbReference type="STRING" id="388467.A19Y_3046"/>
<dbReference type="InterPro" id="IPR002509">
    <property type="entry name" value="NODB_dom"/>
</dbReference>
<keyword evidence="5" id="KW-0378">Hydrolase</keyword>
<accession>A0A073CJK2</accession>
<protein>
    <submittedName>
        <fullName evidence="5">Biofilm PIA synthesis deacetylase icaB</fullName>
        <ecNumber evidence="5">3.-.-.-</ecNumber>
    </submittedName>
</protein>
<gene>
    <name evidence="5" type="ORF">A19Y_3046</name>
</gene>
<keyword evidence="3" id="KW-1133">Transmembrane helix</keyword>
<dbReference type="CDD" id="cd10918">
    <property type="entry name" value="CE4_NodB_like_5s_6s"/>
    <property type="match status" value="1"/>
</dbReference>
<dbReference type="Gene3D" id="3.20.20.370">
    <property type="entry name" value="Glycoside hydrolase/deacetylase"/>
    <property type="match status" value="1"/>
</dbReference>
<keyword evidence="3" id="KW-0472">Membrane</keyword>
<feature type="domain" description="NodB homology" evidence="4">
    <location>
        <begin position="144"/>
        <end position="275"/>
    </location>
</feature>
<dbReference type="PATRIC" id="fig|388467.6.peg.2991"/>
<dbReference type="Pfam" id="PF01522">
    <property type="entry name" value="Polysacc_deac_1"/>
    <property type="match status" value="1"/>
</dbReference>
<feature type="transmembrane region" description="Helical" evidence="3">
    <location>
        <begin position="45"/>
        <end position="67"/>
    </location>
</feature>
<proteinExistence type="predicted"/>
<feature type="transmembrane region" description="Helical" evidence="3">
    <location>
        <begin position="15"/>
        <end position="33"/>
    </location>
</feature>
<evidence type="ECO:0000313" key="6">
    <source>
        <dbReference type="Proteomes" id="UP000027395"/>
    </source>
</evidence>
<reference evidence="5 6" key="1">
    <citation type="journal article" date="2014" name="Appl. Environ. Microbiol.">
        <title>Elucidation of insertion elements encoded on plasmids and in vitro construction of shuttle vectors from the toxic cyanobacterium Planktothrix.</title>
        <authorList>
            <person name="Christiansen G."/>
            <person name="Goesmann A."/>
            <person name="Kurmayer R."/>
        </authorList>
    </citation>
    <scope>NUCLEOTIDE SEQUENCE [LARGE SCALE GENOMIC DNA]</scope>
    <source>
        <strain evidence="5 6">NIVA-CYA 126/8</strain>
    </source>
</reference>
<evidence type="ECO:0000259" key="4">
    <source>
        <dbReference type="Pfam" id="PF01522"/>
    </source>
</evidence>
<dbReference type="HOGENOM" id="CLU_920455_0_0_3"/>